<dbReference type="AlphaFoldDB" id="A0A224WZR7"/>
<evidence type="ECO:0000313" key="7">
    <source>
        <dbReference type="Proteomes" id="UP000218689"/>
    </source>
</evidence>
<keyword evidence="7" id="KW-1185">Reference proteome</keyword>
<dbReference type="GO" id="GO:0043115">
    <property type="term" value="F:precorrin-2 dehydrogenase activity"/>
    <property type="evidence" value="ECO:0007669"/>
    <property type="project" value="UniProtKB-EC"/>
</dbReference>
<dbReference type="InterPro" id="IPR036291">
    <property type="entry name" value="NAD(P)-bd_dom_sf"/>
</dbReference>
<evidence type="ECO:0000256" key="5">
    <source>
        <dbReference type="ARBA" id="ARBA00023244"/>
    </source>
</evidence>
<dbReference type="RefSeq" id="WP_094784581.1">
    <property type="nucleotide sequence ID" value="NZ_BEDT01000002.1"/>
</dbReference>
<evidence type="ECO:0000256" key="1">
    <source>
        <dbReference type="ARBA" id="ARBA00005010"/>
    </source>
</evidence>
<reference evidence="7" key="1">
    <citation type="submission" date="2017-08" db="EMBL/GenBank/DDBJ databases">
        <title>Draft genome sequence of Lactococcus sp. strain Rs-Y01, isolated from the gut of the lower termite Reticulitermes speratus.</title>
        <authorList>
            <person name="Ohkuma M."/>
            <person name="Yuki M."/>
        </authorList>
    </citation>
    <scope>NUCLEOTIDE SEQUENCE [LARGE SCALE GENOMIC DNA]</scope>
    <source>
        <strain evidence="7">Rs-Y01</strain>
    </source>
</reference>
<dbReference type="InterPro" id="IPR028161">
    <property type="entry name" value="Met8-like"/>
</dbReference>
<dbReference type="PANTHER" id="PTHR35330:SF1">
    <property type="entry name" value="SIROHEME BIOSYNTHESIS PROTEIN MET8"/>
    <property type="match status" value="1"/>
</dbReference>
<sequence>MLPILLDLRDKQILVVGGGKVATRKILRLSQENGTITVVAPDISQTIAELIPVKQIQRRTYQIGDVTGFDMIFICTSDLVTNRQIVSEIQHHQLVNNTTDHQNSGFYSMAELISDDVTIALSSKAVNPSKMKQLKEKLVAYLHEKN</sequence>
<protein>
    <recommendedName>
        <fullName evidence="2">precorrin-2 dehydrogenase</fullName>
        <ecNumber evidence="2">1.3.1.76</ecNumber>
    </recommendedName>
</protein>
<accession>A0A224WZR7</accession>
<evidence type="ECO:0000256" key="4">
    <source>
        <dbReference type="ARBA" id="ARBA00023027"/>
    </source>
</evidence>
<keyword evidence="4" id="KW-0520">NAD</keyword>
<name>A0A224WZR7_9LACT</name>
<dbReference type="PANTHER" id="PTHR35330">
    <property type="entry name" value="SIROHEME BIOSYNTHESIS PROTEIN MET8"/>
    <property type="match status" value="1"/>
</dbReference>
<dbReference type="OrthoDB" id="9773765at2"/>
<comment type="caution">
    <text evidence="6">The sequence shown here is derived from an EMBL/GenBank/DDBJ whole genome shotgun (WGS) entry which is preliminary data.</text>
</comment>
<keyword evidence="5" id="KW-0627">Porphyrin biosynthesis</keyword>
<evidence type="ECO:0000256" key="3">
    <source>
        <dbReference type="ARBA" id="ARBA00023002"/>
    </source>
</evidence>
<comment type="pathway">
    <text evidence="1">Porphyrin-containing compound metabolism; siroheme biosynthesis; sirohydrochlorin from precorrin-2: step 1/1.</text>
</comment>
<proteinExistence type="predicted"/>
<evidence type="ECO:0000313" key="6">
    <source>
        <dbReference type="EMBL" id="GAX47539.1"/>
    </source>
</evidence>
<organism evidence="6 7">
    <name type="scientific">Pseudolactococcus reticulitermitis</name>
    <dbReference type="NCBI Taxonomy" id="2025039"/>
    <lineage>
        <taxon>Bacteria</taxon>
        <taxon>Bacillati</taxon>
        <taxon>Bacillota</taxon>
        <taxon>Bacilli</taxon>
        <taxon>Lactobacillales</taxon>
        <taxon>Streptococcaceae</taxon>
        <taxon>Pseudolactococcus</taxon>
    </lineage>
</organism>
<dbReference type="SUPFAM" id="SSF51735">
    <property type="entry name" value="NAD(P)-binding Rossmann-fold domains"/>
    <property type="match status" value="1"/>
</dbReference>
<dbReference type="Pfam" id="PF13241">
    <property type="entry name" value="NAD_binding_7"/>
    <property type="match status" value="1"/>
</dbReference>
<dbReference type="GO" id="GO:0019354">
    <property type="term" value="P:siroheme biosynthetic process"/>
    <property type="evidence" value="ECO:0007669"/>
    <property type="project" value="UniProtKB-UniPathway"/>
</dbReference>
<dbReference type="EMBL" id="BEDT01000002">
    <property type="protein sequence ID" value="GAX47539.1"/>
    <property type="molecule type" value="Genomic_DNA"/>
</dbReference>
<dbReference type="GO" id="GO:0004325">
    <property type="term" value="F:ferrochelatase activity"/>
    <property type="evidence" value="ECO:0007669"/>
    <property type="project" value="InterPro"/>
</dbReference>
<dbReference type="Proteomes" id="UP000218689">
    <property type="component" value="Unassembled WGS sequence"/>
</dbReference>
<dbReference type="UniPathway" id="UPA00262">
    <property type="reaction ID" value="UER00222"/>
</dbReference>
<keyword evidence="3" id="KW-0560">Oxidoreductase</keyword>
<dbReference type="Gene3D" id="3.40.50.720">
    <property type="entry name" value="NAD(P)-binding Rossmann-like Domain"/>
    <property type="match status" value="1"/>
</dbReference>
<dbReference type="EC" id="1.3.1.76" evidence="2"/>
<evidence type="ECO:0000256" key="2">
    <source>
        <dbReference type="ARBA" id="ARBA00012400"/>
    </source>
</evidence>
<gene>
    <name evidence="6" type="ORF">RsY01_1139</name>
</gene>